<evidence type="ECO:0000313" key="1">
    <source>
        <dbReference type="EMBL" id="EKG10442.1"/>
    </source>
</evidence>
<dbReference type="AlphaFoldDB" id="K2RC09"/>
<proteinExistence type="predicted"/>
<gene>
    <name evidence="1" type="ORF">MPH_12300</name>
</gene>
<organism evidence="1 2">
    <name type="scientific">Macrophomina phaseolina (strain MS6)</name>
    <name type="common">Charcoal rot fungus</name>
    <dbReference type="NCBI Taxonomy" id="1126212"/>
    <lineage>
        <taxon>Eukaryota</taxon>
        <taxon>Fungi</taxon>
        <taxon>Dikarya</taxon>
        <taxon>Ascomycota</taxon>
        <taxon>Pezizomycotina</taxon>
        <taxon>Dothideomycetes</taxon>
        <taxon>Dothideomycetes incertae sedis</taxon>
        <taxon>Botryosphaeriales</taxon>
        <taxon>Botryosphaeriaceae</taxon>
        <taxon>Macrophomina</taxon>
    </lineage>
</organism>
<dbReference type="HOGENOM" id="CLU_1219890_0_0_1"/>
<dbReference type="VEuPathDB" id="FungiDB:MPH_12300"/>
<sequence>MRKCISFPFCRQSRQLRTVGGREVRRVDQPCRGGKAKSESKVYARLEARHQPIVGHGFVPAQEGSGQGPRRVILRFRLEGAAVRLSKLLRRSDRLLCAALCHALGRSDCLGGRAIRVLMMKTGVGGWLWCVSVRAMIPATRPRNLAAAAAAAAAGPAFHRHRHRRCPFLSAAMEAGKVAMPRMRDTRLRWFRAFPAGDARTTRQAAVIDGIGVGWSVVVPQFTGVPL</sequence>
<comment type="caution">
    <text evidence="1">The sequence shown here is derived from an EMBL/GenBank/DDBJ whole genome shotgun (WGS) entry which is preliminary data.</text>
</comment>
<dbReference type="InParanoid" id="K2RC09"/>
<dbReference type="EMBL" id="AHHD01000517">
    <property type="protein sequence ID" value="EKG10442.1"/>
    <property type="molecule type" value="Genomic_DNA"/>
</dbReference>
<protein>
    <submittedName>
        <fullName evidence="1">Uncharacterized protein</fullName>
    </submittedName>
</protein>
<dbReference type="Proteomes" id="UP000007129">
    <property type="component" value="Unassembled WGS sequence"/>
</dbReference>
<reference evidence="1 2" key="1">
    <citation type="journal article" date="2012" name="BMC Genomics">
        <title>Tools to kill: Genome of one of the most destructive plant pathogenic fungi Macrophomina phaseolina.</title>
        <authorList>
            <person name="Islam M.S."/>
            <person name="Haque M.S."/>
            <person name="Islam M.M."/>
            <person name="Emdad E.M."/>
            <person name="Halim A."/>
            <person name="Hossen Q.M.M."/>
            <person name="Hossain M.Z."/>
            <person name="Ahmed B."/>
            <person name="Rahim S."/>
            <person name="Rahman M.S."/>
            <person name="Alam M.M."/>
            <person name="Hou S."/>
            <person name="Wan X."/>
            <person name="Saito J.A."/>
            <person name="Alam M."/>
        </authorList>
    </citation>
    <scope>NUCLEOTIDE SEQUENCE [LARGE SCALE GENOMIC DNA]</scope>
    <source>
        <strain evidence="1 2">MS6</strain>
    </source>
</reference>
<name>K2RC09_MACPH</name>
<evidence type="ECO:0000313" key="2">
    <source>
        <dbReference type="Proteomes" id="UP000007129"/>
    </source>
</evidence>
<accession>K2RC09</accession>